<name>A0AAW2F0N1_9HYME</name>
<dbReference type="Proteomes" id="UP001430953">
    <property type="component" value="Unassembled WGS sequence"/>
</dbReference>
<feature type="transmembrane region" description="Helical" evidence="2">
    <location>
        <begin position="33"/>
        <end position="55"/>
    </location>
</feature>
<proteinExistence type="predicted"/>
<reference evidence="3 4" key="1">
    <citation type="submission" date="2023-03" db="EMBL/GenBank/DDBJ databases">
        <title>High recombination rates correlate with genetic variation in Cardiocondyla obscurior ants.</title>
        <authorList>
            <person name="Errbii M."/>
        </authorList>
    </citation>
    <scope>NUCLEOTIDE SEQUENCE [LARGE SCALE GENOMIC DNA]</scope>
    <source>
        <strain evidence="3">Alpha-2009</strain>
        <tissue evidence="3">Whole body</tissue>
    </source>
</reference>
<gene>
    <name evidence="3" type="ORF">PUN28_014288</name>
</gene>
<organism evidence="3 4">
    <name type="scientific">Cardiocondyla obscurior</name>
    <dbReference type="NCBI Taxonomy" id="286306"/>
    <lineage>
        <taxon>Eukaryota</taxon>
        <taxon>Metazoa</taxon>
        <taxon>Ecdysozoa</taxon>
        <taxon>Arthropoda</taxon>
        <taxon>Hexapoda</taxon>
        <taxon>Insecta</taxon>
        <taxon>Pterygota</taxon>
        <taxon>Neoptera</taxon>
        <taxon>Endopterygota</taxon>
        <taxon>Hymenoptera</taxon>
        <taxon>Apocrita</taxon>
        <taxon>Aculeata</taxon>
        <taxon>Formicoidea</taxon>
        <taxon>Formicidae</taxon>
        <taxon>Myrmicinae</taxon>
        <taxon>Cardiocondyla</taxon>
    </lineage>
</organism>
<dbReference type="EMBL" id="JADYXP020000015">
    <property type="protein sequence ID" value="KAL0109083.1"/>
    <property type="molecule type" value="Genomic_DNA"/>
</dbReference>
<comment type="caution">
    <text evidence="3">The sequence shown here is derived from an EMBL/GenBank/DDBJ whole genome shotgun (WGS) entry which is preliminary data.</text>
</comment>
<feature type="compositionally biased region" description="Polar residues" evidence="1">
    <location>
        <begin position="1"/>
        <end position="25"/>
    </location>
</feature>
<protein>
    <submittedName>
        <fullName evidence="3">Uncharacterized protein</fullName>
    </submittedName>
</protein>
<keyword evidence="2" id="KW-0812">Transmembrane</keyword>
<keyword evidence="2" id="KW-0472">Membrane</keyword>
<accession>A0AAW2F0N1</accession>
<evidence type="ECO:0000313" key="4">
    <source>
        <dbReference type="Proteomes" id="UP001430953"/>
    </source>
</evidence>
<sequence>MVVTTNGDLDRSSTSAGSPGPTKNLNSHKGHKLFVLFLAAFLDFSIEQLTSTILYRTRNHGITEGQYRGEVLQVVQVHSSELRRV</sequence>
<evidence type="ECO:0000256" key="2">
    <source>
        <dbReference type="SAM" id="Phobius"/>
    </source>
</evidence>
<keyword evidence="2" id="KW-1133">Transmembrane helix</keyword>
<feature type="region of interest" description="Disordered" evidence="1">
    <location>
        <begin position="1"/>
        <end position="27"/>
    </location>
</feature>
<evidence type="ECO:0000256" key="1">
    <source>
        <dbReference type="SAM" id="MobiDB-lite"/>
    </source>
</evidence>
<keyword evidence="4" id="KW-1185">Reference proteome</keyword>
<dbReference type="AlphaFoldDB" id="A0AAW2F0N1"/>
<evidence type="ECO:0000313" key="3">
    <source>
        <dbReference type="EMBL" id="KAL0109083.1"/>
    </source>
</evidence>